<evidence type="ECO:0000256" key="4">
    <source>
        <dbReference type="ARBA" id="ARBA00023242"/>
    </source>
</evidence>
<dbReference type="GO" id="GO:0005634">
    <property type="term" value="C:nucleus"/>
    <property type="evidence" value="ECO:0007669"/>
    <property type="project" value="UniProtKB-SubCell"/>
</dbReference>
<organism evidence="8 9">
    <name type="scientific">Corchorus capsularis</name>
    <name type="common">Jute</name>
    <dbReference type="NCBI Taxonomy" id="210143"/>
    <lineage>
        <taxon>Eukaryota</taxon>
        <taxon>Viridiplantae</taxon>
        <taxon>Streptophyta</taxon>
        <taxon>Embryophyta</taxon>
        <taxon>Tracheophyta</taxon>
        <taxon>Spermatophyta</taxon>
        <taxon>Magnoliopsida</taxon>
        <taxon>eudicotyledons</taxon>
        <taxon>Gunneridae</taxon>
        <taxon>Pentapetalae</taxon>
        <taxon>rosids</taxon>
        <taxon>malvids</taxon>
        <taxon>Malvales</taxon>
        <taxon>Malvaceae</taxon>
        <taxon>Grewioideae</taxon>
        <taxon>Apeibeae</taxon>
        <taxon>Corchorus</taxon>
    </lineage>
</organism>
<dbReference type="Gramene" id="OMP03410">
    <property type="protein sequence ID" value="OMP03410"/>
    <property type="gene ID" value="CCACVL1_02430"/>
</dbReference>
<keyword evidence="4" id="KW-0539">Nucleus</keyword>
<sequence>MVRRPISCWNVNNNMLQKKGTWSPEEDQKLIAYIMRYGIWDWNEMPKYAGLSRSGKSCRLRWMNYLKPDIRRGNFTREEEETIIRLQKMLGNRWSAIAAMLPQRTDNDIKNYWNTRLKKRVENKLSASSSSAELITSSIESEQENCSSLEYDFPEPNSDPYSPSGSSNDGVAAVVDNTNSTYNTMEDNFASSLIYWDWELHGFSSDKEEFQAVSPNSQLYNLHDSYYGTVDDDFWDSPFI</sequence>
<evidence type="ECO:0000256" key="2">
    <source>
        <dbReference type="ARBA" id="ARBA00022737"/>
    </source>
</evidence>
<evidence type="ECO:0000313" key="8">
    <source>
        <dbReference type="EMBL" id="OMP03410.1"/>
    </source>
</evidence>
<evidence type="ECO:0000256" key="5">
    <source>
        <dbReference type="SAM" id="MobiDB-lite"/>
    </source>
</evidence>
<dbReference type="SUPFAM" id="SSF46689">
    <property type="entry name" value="Homeodomain-like"/>
    <property type="match status" value="1"/>
</dbReference>
<keyword evidence="3" id="KW-0238">DNA-binding</keyword>
<name>A0A1R3K8J2_COCAP</name>
<dbReference type="PANTHER" id="PTHR10641:SF1244">
    <property type="entry name" value="TRICHOME DIFFERENTIATION PROTEIN GL1-LIKE"/>
    <property type="match status" value="1"/>
</dbReference>
<dbReference type="InterPro" id="IPR009057">
    <property type="entry name" value="Homeodomain-like_sf"/>
</dbReference>
<evidence type="ECO:0000259" key="7">
    <source>
        <dbReference type="PROSITE" id="PS51294"/>
    </source>
</evidence>
<dbReference type="SMART" id="SM00717">
    <property type="entry name" value="SANT"/>
    <property type="match status" value="2"/>
</dbReference>
<dbReference type="InterPro" id="IPR017930">
    <property type="entry name" value="Myb_dom"/>
</dbReference>
<feature type="domain" description="Myb-like" evidence="6">
    <location>
        <begin position="14"/>
        <end position="66"/>
    </location>
</feature>
<proteinExistence type="predicted"/>
<reference evidence="8 9" key="1">
    <citation type="submission" date="2013-09" db="EMBL/GenBank/DDBJ databases">
        <title>Corchorus capsularis genome sequencing.</title>
        <authorList>
            <person name="Alam M."/>
            <person name="Haque M.S."/>
            <person name="Islam M.S."/>
            <person name="Emdad E.M."/>
            <person name="Islam M.M."/>
            <person name="Ahmed B."/>
            <person name="Halim A."/>
            <person name="Hossen Q.M.M."/>
            <person name="Hossain M.Z."/>
            <person name="Ahmed R."/>
            <person name="Khan M.M."/>
            <person name="Islam R."/>
            <person name="Rashid M.M."/>
            <person name="Khan S.A."/>
            <person name="Rahman M.S."/>
            <person name="Alam M."/>
        </authorList>
    </citation>
    <scope>NUCLEOTIDE SEQUENCE [LARGE SCALE GENOMIC DNA]</scope>
    <source>
        <strain evidence="9">cv. CVL-1</strain>
        <tissue evidence="8">Whole seedling</tissue>
    </source>
</reference>
<dbReference type="PROSITE" id="PS50090">
    <property type="entry name" value="MYB_LIKE"/>
    <property type="match status" value="2"/>
</dbReference>
<comment type="subcellular location">
    <subcellularLocation>
        <location evidence="1">Nucleus</location>
    </subcellularLocation>
</comment>
<dbReference type="InterPro" id="IPR015495">
    <property type="entry name" value="Myb_TF_plants"/>
</dbReference>
<evidence type="ECO:0000256" key="1">
    <source>
        <dbReference type="ARBA" id="ARBA00004123"/>
    </source>
</evidence>
<evidence type="ECO:0000313" key="9">
    <source>
        <dbReference type="Proteomes" id="UP000188268"/>
    </source>
</evidence>
<evidence type="ECO:0000259" key="6">
    <source>
        <dbReference type="PROSITE" id="PS50090"/>
    </source>
</evidence>
<feature type="domain" description="Myb-like" evidence="6">
    <location>
        <begin position="67"/>
        <end position="117"/>
    </location>
</feature>
<feature type="compositionally biased region" description="Polar residues" evidence="5">
    <location>
        <begin position="159"/>
        <end position="169"/>
    </location>
</feature>
<keyword evidence="9" id="KW-1185">Reference proteome</keyword>
<accession>A0A1R3K8J2</accession>
<dbReference type="PROSITE" id="PS51294">
    <property type="entry name" value="HTH_MYB"/>
    <property type="match status" value="2"/>
</dbReference>
<comment type="caution">
    <text evidence="8">The sequence shown here is derived from an EMBL/GenBank/DDBJ whole genome shotgun (WGS) entry which is preliminary data.</text>
</comment>
<dbReference type="Proteomes" id="UP000188268">
    <property type="component" value="Unassembled WGS sequence"/>
</dbReference>
<dbReference type="AlphaFoldDB" id="A0A1R3K8J2"/>
<dbReference type="PANTHER" id="PTHR10641">
    <property type="entry name" value="MYB FAMILY TRANSCRIPTION FACTOR"/>
    <property type="match status" value="1"/>
</dbReference>
<protein>
    <submittedName>
        <fullName evidence="8">Uncharacterized protein</fullName>
    </submittedName>
</protein>
<feature type="domain" description="HTH myb-type" evidence="7">
    <location>
        <begin position="18"/>
        <end position="66"/>
    </location>
</feature>
<dbReference type="Pfam" id="PF00249">
    <property type="entry name" value="Myb_DNA-binding"/>
    <property type="match status" value="2"/>
</dbReference>
<dbReference type="Gene3D" id="1.10.10.60">
    <property type="entry name" value="Homeodomain-like"/>
    <property type="match status" value="2"/>
</dbReference>
<evidence type="ECO:0000256" key="3">
    <source>
        <dbReference type="ARBA" id="ARBA00023125"/>
    </source>
</evidence>
<dbReference type="GO" id="GO:0003677">
    <property type="term" value="F:DNA binding"/>
    <property type="evidence" value="ECO:0007669"/>
    <property type="project" value="UniProtKB-KW"/>
</dbReference>
<dbReference type="CDD" id="cd00167">
    <property type="entry name" value="SANT"/>
    <property type="match status" value="2"/>
</dbReference>
<gene>
    <name evidence="8" type="ORF">CCACVL1_02430</name>
</gene>
<dbReference type="EMBL" id="AWWV01006061">
    <property type="protein sequence ID" value="OMP03410.1"/>
    <property type="molecule type" value="Genomic_DNA"/>
</dbReference>
<dbReference type="InterPro" id="IPR001005">
    <property type="entry name" value="SANT/Myb"/>
</dbReference>
<dbReference type="OrthoDB" id="2143914at2759"/>
<feature type="region of interest" description="Disordered" evidence="5">
    <location>
        <begin position="146"/>
        <end position="172"/>
    </location>
</feature>
<keyword evidence="2" id="KW-0677">Repeat</keyword>
<feature type="domain" description="HTH myb-type" evidence="7">
    <location>
        <begin position="67"/>
        <end position="121"/>
    </location>
</feature>
<dbReference type="FunFam" id="1.10.10.60:FF:000001">
    <property type="entry name" value="MYB-related transcription factor"/>
    <property type="match status" value="1"/>
</dbReference>